<gene>
    <name evidence="1" type="ORF">A3B49_03680</name>
</gene>
<dbReference type="Proteomes" id="UP000178017">
    <property type="component" value="Unassembled WGS sequence"/>
</dbReference>
<name>A0A1F5MJZ6_9BACT</name>
<comment type="caution">
    <text evidence="1">The sequence shown here is derived from an EMBL/GenBank/DDBJ whole genome shotgun (WGS) entry which is preliminary data.</text>
</comment>
<reference evidence="1 2" key="1">
    <citation type="journal article" date="2016" name="Nat. Commun.">
        <title>Thousands of microbial genomes shed light on interconnected biogeochemical processes in an aquifer system.</title>
        <authorList>
            <person name="Anantharaman K."/>
            <person name="Brown C.T."/>
            <person name="Hug L.A."/>
            <person name="Sharon I."/>
            <person name="Castelle C.J."/>
            <person name="Probst A.J."/>
            <person name="Thomas B.C."/>
            <person name="Singh A."/>
            <person name="Wilkins M.J."/>
            <person name="Karaoz U."/>
            <person name="Brodie E.L."/>
            <person name="Williams K.H."/>
            <person name="Hubbard S.S."/>
            <person name="Banfield J.F."/>
        </authorList>
    </citation>
    <scope>NUCLEOTIDE SEQUENCE [LARGE SCALE GENOMIC DNA]</scope>
</reference>
<evidence type="ECO:0000313" key="1">
    <source>
        <dbReference type="EMBL" id="OGE65668.1"/>
    </source>
</evidence>
<proteinExistence type="predicted"/>
<accession>A0A1F5MJZ6</accession>
<dbReference type="EMBL" id="MFDO01000012">
    <property type="protein sequence ID" value="OGE65668.1"/>
    <property type="molecule type" value="Genomic_DNA"/>
</dbReference>
<protein>
    <submittedName>
        <fullName evidence="1">Uncharacterized protein</fullName>
    </submittedName>
</protein>
<dbReference type="AlphaFoldDB" id="A0A1F5MJZ6"/>
<sequence length="90" mass="10350">MLTADDIDKLVDFFATKQELKDMEHRLIAGLVSKKEFRALRDIIETGFGSSKVKEDEDLIHRQEHEDLSGRLTNIESIPTIAHELKTTRN</sequence>
<evidence type="ECO:0000313" key="2">
    <source>
        <dbReference type="Proteomes" id="UP000178017"/>
    </source>
</evidence>
<organism evidence="1 2">
    <name type="scientific">Candidatus Daviesbacteria bacterium RIFCSPLOWO2_01_FULL_40_24</name>
    <dbReference type="NCBI Taxonomy" id="1797787"/>
    <lineage>
        <taxon>Bacteria</taxon>
        <taxon>Candidatus Daviesiibacteriota</taxon>
    </lineage>
</organism>